<dbReference type="InterPro" id="IPR047503">
    <property type="entry name" value="UBR-box_UBR5"/>
</dbReference>
<dbReference type="GO" id="GO:0005634">
    <property type="term" value="C:nucleus"/>
    <property type="evidence" value="ECO:0007669"/>
    <property type="project" value="TreeGrafter"/>
</dbReference>
<keyword evidence="3" id="KW-0862">Zinc</keyword>
<evidence type="ECO:0000313" key="8">
    <source>
        <dbReference type="Proteomes" id="UP001233999"/>
    </source>
</evidence>
<evidence type="ECO:0000313" key="7">
    <source>
        <dbReference type="EMBL" id="KAJ9576562.1"/>
    </source>
</evidence>
<dbReference type="GO" id="GO:0034450">
    <property type="term" value="F:ubiquitin-ubiquitin ligase activity"/>
    <property type="evidence" value="ECO:0007669"/>
    <property type="project" value="TreeGrafter"/>
</dbReference>
<name>A0AAD7ZA49_DIPPU</name>
<feature type="compositionally biased region" description="Polar residues" evidence="5">
    <location>
        <begin position="590"/>
        <end position="606"/>
    </location>
</feature>
<dbReference type="GO" id="GO:0005737">
    <property type="term" value="C:cytoplasm"/>
    <property type="evidence" value="ECO:0007669"/>
    <property type="project" value="TreeGrafter"/>
</dbReference>
<organism evidence="7 8">
    <name type="scientific">Diploptera punctata</name>
    <name type="common">Pacific beetle cockroach</name>
    <dbReference type="NCBI Taxonomy" id="6984"/>
    <lineage>
        <taxon>Eukaryota</taxon>
        <taxon>Metazoa</taxon>
        <taxon>Ecdysozoa</taxon>
        <taxon>Arthropoda</taxon>
        <taxon>Hexapoda</taxon>
        <taxon>Insecta</taxon>
        <taxon>Pterygota</taxon>
        <taxon>Neoptera</taxon>
        <taxon>Polyneoptera</taxon>
        <taxon>Dictyoptera</taxon>
        <taxon>Blattodea</taxon>
        <taxon>Blaberoidea</taxon>
        <taxon>Blaberidae</taxon>
        <taxon>Diplopterinae</taxon>
        <taxon>Diploptera</taxon>
    </lineage>
</organism>
<evidence type="ECO:0000256" key="4">
    <source>
        <dbReference type="PROSITE-ProRule" id="PRU00508"/>
    </source>
</evidence>
<dbReference type="EMBL" id="JASPKZ010009674">
    <property type="protein sequence ID" value="KAJ9576562.1"/>
    <property type="molecule type" value="Genomic_DNA"/>
</dbReference>
<feature type="compositionally biased region" description="Acidic residues" evidence="5">
    <location>
        <begin position="622"/>
        <end position="646"/>
    </location>
</feature>
<feature type="zinc finger region" description="UBR-type" evidence="4">
    <location>
        <begin position="138"/>
        <end position="206"/>
    </location>
</feature>
<dbReference type="GO" id="GO:0090263">
    <property type="term" value="P:positive regulation of canonical Wnt signaling pathway"/>
    <property type="evidence" value="ECO:0007669"/>
    <property type="project" value="TreeGrafter"/>
</dbReference>
<keyword evidence="8" id="KW-1185">Reference proteome</keyword>
<evidence type="ECO:0000256" key="5">
    <source>
        <dbReference type="SAM" id="MobiDB-lite"/>
    </source>
</evidence>
<feature type="region of interest" description="Disordered" evidence="5">
    <location>
        <begin position="534"/>
        <end position="606"/>
    </location>
</feature>
<dbReference type="GO" id="GO:0000209">
    <property type="term" value="P:protein polyubiquitination"/>
    <property type="evidence" value="ECO:0007669"/>
    <property type="project" value="TreeGrafter"/>
</dbReference>
<dbReference type="PROSITE" id="PS51157">
    <property type="entry name" value="ZF_UBR"/>
    <property type="match status" value="1"/>
</dbReference>
<keyword evidence="2" id="KW-0863">Zinc-finger</keyword>
<feature type="region of interest" description="Disordered" evidence="5">
    <location>
        <begin position="251"/>
        <end position="285"/>
    </location>
</feature>
<dbReference type="SMART" id="SM00396">
    <property type="entry name" value="ZnF_UBR1"/>
    <property type="match status" value="1"/>
</dbReference>
<dbReference type="InterPro" id="IPR003126">
    <property type="entry name" value="Znf_UBR"/>
</dbReference>
<reference evidence="7" key="2">
    <citation type="submission" date="2023-05" db="EMBL/GenBank/DDBJ databases">
        <authorList>
            <person name="Fouks B."/>
        </authorList>
    </citation>
    <scope>NUCLEOTIDE SEQUENCE</scope>
    <source>
        <strain evidence="7">Stay&amp;Tobe</strain>
        <tissue evidence="7">Testes</tissue>
    </source>
</reference>
<dbReference type="PANTHER" id="PTHR46276">
    <property type="entry name" value="E3 UBIQUITIN-PROTEIN LIGASE UBR5"/>
    <property type="match status" value="1"/>
</dbReference>
<keyword evidence="1" id="KW-0479">Metal-binding</keyword>
<dbReference type="PANTHER" id="PTHR46276:SF1">
    <property type="entry name" value="E3 UBIQUITIN-PROTEIN LIGASE UBR5"/>
    <property type="match status" value="1"/>
</dbReference>
<evidence type="ECO:0000256" key="1">
    <source>
        <dbReference type="ARBA" id="ARBA00022723"/>
    </source>
</evidence>
<feature type="domain" description="UBR-type" evidence="6">
    <location>
        <begin position="138"/>
        <end position="206"/>
    </location>
</feature>
<gene>
    <name evidence="7" type="ORF">L9F63_025541</name>
</gene>
<protein>
    <recommendedName>
        <fullName evidence="6">UBR-type domain-containing protein</fullName>
    </recommendedName>
</protein>
<dbReference type="GO" id="GO:0008270">
    <property type="term" value="F:zinc ion binding"/>
    <property type="evidence" value="ECO:0007669"/>
    <property type="project" value="UniProtKB-KW"/>
</dbReference>
<dbReference type="CDD" id="cd19675">
    <property type="entry name" value="UBR-box_UBR5"/>
    <property type="match status" value="1"/>
</dbReference>
<dbReference type="Proteomes" id="UP001233999">
    <property type="component" value="Unassembled WGS sequence"/>
</dbReference>
<reference evidence="7" key="1">
    <citation type="journal article" date="2023" name="IScience">
        <title>Live-bearing cockroach genome reveals convergent evolutionary mechanisms linked to viviparity in insects and beyond.</title>
        <authorList>
            <person name="Fouks B."/>
            <person name="Harrison M.C."/>
            <person name="Mikhailova A.A."/>
            <person name="Marchal E."/>
            <person name="English S."/>
            <person name="Carruthers M."/>
            <person name="Jennings E.C."/>
            <person name="Chiamaka E.L."/>
            <person name="Frigard R.A."/>
            <person name="Pippel M."/>
            <person name="Attardo G.M."/>
            <person name="Benoit J.B."/>
            <person name="Bornberg-Bauer E."/>
            <person name="Tobe S.S."/>
        </authorList>
    </citation>
    <scope>NUCLEOTIDE SEQUENCE</scope>
    <source>
        <strain evidence="7">Stay&amp;Tobe</strain>
    </source>
</reference>
<evidence type="ECO:0000259" key="6">
    <source>
        <dbReference type="PROSITE" id="PS51157"/>
    </source>
</evidence>
<evidence type="ECO:0000256" key="2">
    <source>
        <dbReference type="ARBA" id="ARBA00022771"/>
    </source>
</evidence>
<accession>A0AAD7ZA49</accession>
<feature type="region of interest" description="Disordered" evidence="5">
    <location>
        <begin position="1"/>
        <end position="54"/>
    </location>
</feature>
<feature type="region of interest" description="Disordered" evidence="5">
    <location>
        <begin position="622"/>
        <end position="648"/>
    </location>
</feature>
<dbReference type="AlphaFoldDB" id="A0AAD7ZA49"/>
<proteinExistence type="predicted"/>
<comment type="caution">
    <text evidence="7">The sequence shown here is derived from an EMBL/GenBank/DDBJ whole genome shotgun (WGS) entry which is preliminary data.</text>
</comment>
<evidence type="ECO:0000256" key="3">
    <source>
        <dbReference type="ARBA" id="ARBA00022833"/>
    </source>
</evidence>
<feature type="compositionally biased region" description="Acidic residues" evidence="5">
    <location>
        <begin position="534"/>
        <end position="548"/>
    </location>
</feature>
<sequence length="721" mass="78107">YDPHRDLAVDGGAHQPLGDEAIPTLSWPPETFDPTSGDEDSLMGLGASSTPNTKPTTSKISVNFLLIQNWQKVQELLSAKDAQGQTPFMLAVTSRAYAAALTLLDTIQRVAKQQASAMVYPTGSSPDDSPLHVICCNDTCSFTWTGAEHINQDIFECRTCGLTGSLCCCTECAKVCHKGHDCKLKRTSPTAYCDCWEKCKCKALIMGQQGARYDLLCRLVTETELVTQPNGRGESILLFLVQTVGRQSVEQRQYRAARPRSASASSRKTPSSDLEPDVPDHDLEPPRFSRRALERLLNDWSAVRGMIMSGVKEVSPVSQPVYEDQAYLQSQTGTTLLDKFTYCLLVKCSAEMLDTLLTTLIRELQAETPPNRIADAKIVARRFVRSVARIFVIFSIEMAPNTTKRRGLNSMSQPLVKCKRVFQALIKLAVEELCETADSLIAPVRLGVARPTAPFTLASSTIDVINGSEELFSVEPLTPHGGYLSGGRPIVGGISGSSRVVEASRPGLAASVARARARAAAVMMLDDADTVEGLAAEDGDGEGSEQEDNADRSGGGVGGPGDDAQGDGESDNELDLLAETESDSDDNHSNQDAASAQRSVQTGATAGSDTGIASLLLFPEDDSAESSQQEDDESEAGETDEQDTEELPWRMMSSWNVEVHLLDMDTAVIWHHNQCNGLFAAGRQGLELEVAAVWFSSIHHLSGDLPQQQQLLLQQLLIRNQ</sequence>
<feature type="compositionally biased region" description="Acidic residues" evidence="5">
    <location>
        <begin position="564"/>
        <end position="584"/>
    </location>
</feature>
<feature type="non-terminal residue" evidence="7">
    <location>
        <position position="1"/>
    </location>
</feature>